<dbReference type="InterPro" id="IPR036930">
    <property type="entry name" value="WGR_dom_sf"/>
</dbReference>
<dbReference type="InterPro" id="IPR036616">
    <property type="entry name" value="Poly(ADP-ribose)pol_reg_dom_sf"/>
</dbReference>
<dbReference type="SUPFAM" id="SSF57716">
    <property type="entry name" value="Glucocorticoid receptor-like (DNA-binding domain)"/>
    <property type="match status" value="1"/>
</dbReference>
<dbReference type="GO" id="GO:0010918">
    <property type="term" value="P:positive regulation of mitochondrial membrane potential"/>
    <property type="evidence" value="ECO:0007669"/>
    <property type="project" value="EnsemblProtists"/>
</dbReference>
<dbReference type="GO" id="GO:0008270">
    <property type="term" value="F:zinc ion binding"/>
    <property type="evidence" value="ECO:0007669"/>
    <property type="project" value="UniProtKB-KW"/>
</dbReference>
<keyword evidence="9" id="KW-0862">Zinc</keyword>
<comment type="similarity">
    <text evidence="13">Belongs to the ARTD/PARP family.</text>
</comment>
<dbReference type="Pfam" id="PF02877">
    <property type="entry name" value="PARP_reg"/>
    <property type="match status" value="1"/>
</dbReference>
<evidence type="ECO:0000256" key="9">
    <source>
        <dbReference type="ARBA" id="ARBA00022833"/>
    </source>
</evidence>
<keyword evidence="5" id="KW-0479">Metal-binding</keyword>
<evidence type="ECO:0000256" key="13">
    <source>
        <dbReference type="ARBA" id="ARBA00024347"/>
    </source>
</evidence>
<dbReference type="Pfam" id="PF00644">
    <property type="entry name" value="PARP"/>
    <property type="match status" value="1"/>
</dbReference>
<evidence type="ECO:0000256" key="1">
    <source>
        <dbReference type="ARBA" id="ARBA00004123"/>
    </source>
</evidence>
<feature type="region of interest" description="Disordered" evidence="16">
    <location>
        <begin position="406"/>
        <end position="430"/>
    </location>
</feature>
<feature type="domain" description="WGR" evidence="20">
    <location>
        <begin position="297"/>
        <end position="400"/>
    </location>
</feature>
<evidence type="ECO:0000259" key="17">
    <source>
        <dbReference type="PROSITE" id="PS50064"/>
    </source>
</evidence>
<feature type="domain" description="PARP-type" evidence="17">
    <location>
        <begin position="14"/>
        <end position="95"/>
    </location>
</feature>
<dbReference type="InterPro" id="IPR004102">
    <property type="entry name" value="Poly(ADP-ribose)pol_reg_dom"/>
</dbReference>
<evidence type="ECO:0000259" key="20">
    <source>
        <dbReference type="PROSITE" id="PS51977"/>
    </source>
</evidence>
<dbReference type="InterPro" id="IPR012317">
    <property type="entry name" value="Poly(ADP-ribose)pol_cat_dom"/>
</dbReference>
<dbReference type="STRING" id="1054147.F4Q7I3"/>
<feature type="domain" description="PARP catalytic" evidence="18">
    <location>
        <begin position="554"/>
        <end position="771"/>
    </location>
</feature>
<keyword evidence="4" id="KW-0548">Nucleotidyltransferase</keyword>
<dbReference type="SMART" id="SM00773">
    <property type="entry name" value="WGR"/>
    <property type="match status" value="1"/>
</dbReference>
<dbReference type="PANTHER" id="PTHR10459">
    <property type="entry name" value="DNA LIGASE"/>
    <property type="match status" value="1"/>
</dbReference>
<keyword evidence="3 15" id="KW-0808">Transferase</keyword>
<feature type="compositionally biased region" description="Acidic residues" evidence="16">
    <location>
        <begin position="252"/>
        <end position="271"/>
    </location>
</feature>
<comment type="subcellular location">
    <subcellularLocation>
        <location evidence="1">Nucleus</location>
    </subcellularLocation>
</comment>
<reference evidence="22" key="1">
    <citation type="journal article" date="2011" name="Genome Res.">
        <title>Phylogeny-wide analysis of social amoeba genomes highlights ancient origins for complex intercellular communication.</title>
        <authorList>
            <person name="Heidel A.J."/>
            <person name="Lawal H.M."/>
            <person name="Felder M."/>
            <person name="Schilde C."/>
            <person name="Helps N.R."/>
            <person name="Tunggal B."/>
            <person name="Rivero F."/>
            <person name="John U."/>
            <person name="Schleicher M."/>
            <person name="Eichinger L."/>
            <person name="Platzer M."/>
            <person name="Noegel A.A."/>
            <person name="Schaap P."/>
            <person name="Gloeckner G."/>
        </authorList>
    </citation>
    <scope>NUCLEOTIDE SEQUENCE [LARGE SCALE GENOMIC DNA]</scope>
    <source>
        <strain evidence="22">SH3</strain>
    </source>
</reference>
<evidence type="ECO:0000256" key="3">
    <source>
        <dbReference type="ARBA" id="ARBA00022679"/>
    </source>
</evidence>
<evidence type="ECO:0000313" key="22">
    <source>
        <dbReference type="Proteomes" id="UP000007797"/>
    </source>
</evidence>
<dbReference type="Gene3D" id="3.90.228.10">
    <property type="match status" value="1"/>
</dbReference>
<evidence type="ECO:0000256" key="5">
    <source>
        <dbReference type="ARBA" id="ARBA00022723"/>
    </source>
</evidence>
<keyword evidence="2 15" id="KW-0328">Glycosyltransferase</keyword>
<evidence type="ECO:0000256" key="12">
    <source>
        <dbReference type="ARBA" id="ARBA00023242"/>
    </source>
</evidence>
<dbReference type="SMART" id="SM01336">
    <property type="entry name" value="zf-PARP"/>
    <property type="match status" value="1"/>
</dbReference>
<dbReference type="SMART" id="SM01335">
    <property type="entry name" value="PADR1"/>
    <property type="match status" value="1"/>
</dbReference>
<evidence type="ECO:0000256" key="10">
    <source>
        <dbReference type="ARBA" id="ARBA00023027"/>
    </source>
</evidence>
<evidence type="ECO:0000256" key="16">
    <source>
        <dbReference type="SAM" id="MobiDB-lite"/>
    </source>
</evidence>
<organism evidence="21 22">
    <name type="scientific">Cavenderia fasciculata</name>
    <name type="common">Slime mold</name>
    <name type="synonym">Dictyostelium fasciculatum</name>
    <dbReference type="NCBI Taxonomy" id="261658"/>
    <lineage>
        <taxon>Eukaryota</taxon>
        <taxon>Amoebozoa</taxon>
        <taxon>Evosea</taxon>
        <taxon>Eumycetozoa</taxon>
        <taxon>Dictyostelia</taxon>
        <taxon>Acytosteliales</taxon>
        <taxon>Cavenderiaceae</taxon>
        <taxon>Cavenderia</taxon>
    </lineage>
</organism>
<dbReference type="CDD" id="cd01437">
    <property type="entry name" value="parp_like"/>
    <property type="match status" value="1"/>
</dbReference>
<dbReference type="Gene3D" id="3.90.640.80">
    <property type="match status" value="1"/>
</dbReference>
<dbReference type="EC" id="2.4.2.-" evidence="15"/>
<dbReference type="KEGG" id="dfa:DFA_09396"/>
<dbReference type="Pfam" id="PF00645">
    <property type="entry name" value="zf-PARP"/>
    <property type="match status" value="1"/>
</dbReference>
<dbReference type="Pfam" id="PF08063">
    <property type="entry name" value="Zn_ribbon_PADR1"/>
    <property type="match status" value="1"/>
</dbReference>
<dbReference type="EMBL" id="GL883024">
    <property type="protein sequence ID" value="EGG16365.1"/>
    <property type="molecule type" value="Genomic_DNA"/>
</dbReference>
<dbReference type="PROSITE" id="PS51059">
    <property type="entry name" value="PARP_CATALYTIC"/>
    <property type="match status" value="1"/>
</dbReference>
<keyword evidence="6" id="KW-0677">Repeat</keyword>
<proteinExistence type="inferred from homology"/>
<feature type="domain" description="PARP alpha-helical" evidence="19">
    <location>
        <begin position="429"/>
        <end position="547"/>
    </location>
</feature>
<dbReference type="Proteomes" id="UP000007797">
    <property type="component" value="Unassembled WGS sequence"/>
</dbReference>
<evidence type="ECO:0000256" key="4">
    <source>
        <dbReference type="ARBA" id="ARBA00022695"/>
    </source>
</evidence>
<dbReference type="PROSITE" id="PS52007">
    <property type="entry name" value="PADR1"/>
    <property type="match status" value="1"/>
</dbReference>
<dbReference type="GO" id="GO:0010225">
    <property type="term" value="P:response to UV-C"/>
    <property type="evidence" value="ECO:0007669"/>
    <property type="project" value="EnsemblProtists"/>
</dbReference>
<dbReference type="GO" id="GO:1990404">
    <property type="term" value="F:NAD+-protein mono-ADP-ribosyltransferase activity"/>
    <property type="evidence" value="ECO:0007669"/>
    <property type="project" value="TreeGrafter"/>
</dbReference>
<evidence type="ECO:0000259" key="18">
    <source>
        <dbReference type="PROSITE" id="PS51059"/>
    </source>
</evidence>
<keyword evidence="12" id="KW-0539">Nucleus</keyword>
<dbReference type="InterPro" id="IPR036957">
    <property type="entry name" value="Znf_PARP_sf"/>
</dbReference>
<evidence type="ECO:0000256" key="6">
    <source>
        <dbReference type="ARBA" id="ARBA00022737"/>
    </source>
</evidence>
<dbReference type="OrthoDB" id="429950at2759"/>
<dbReference type="PANTHER" id="PTHR10459:SF43">
    <property type="entry name" value="POLY [ADP-RIBOSE] POLYMERASE"/>
    <property type="match status" value="1"/>
</dbReference>
<evidence type="ECO:0000256" key="7">
    <source>
        <dbReference type="ARBA" id="ARBA00022765"/>
    </source>
</evidence>
<evidence type="ECO:0000256" key="14">
    <source>
        <dbReference type="ARBA" id="ARBA00033987"/>
    </source>
</evidence>
<dbReference type="FunFam" id="1.20.142.10:FF:000002">
    <property type="entry name" value="Poly [ADP-ribose] polymerase"/>
    <property type="match status" value="1"/>
</dbReference>
<dbReference type="InterPro" id="IPR008893">
    <property type="entry name" value="WGR_domain"/>
</dbReference>
<evidence type="ECO:0000256" key="15">
    <source>
        <dbReference type="RuleBase" id="RU362114"/>
    </source>
</evidence>
<evidence type="ECO:0000259" key="19">
    <source>
        <dbReference type="PROSITE" id="PS51060"/>
    </source>
</evidence>
<sequence>MISAESYAELRQQIEYSKSNRSSCKGCKKTIACDDMRVGHETKSRLFDGYQVAWYHLKCAKFSQWGVTTATQLKHIELLRWNDYIKVKELLNDQTPIDNALEKQNYNNDVMAIKDKLDLKLAGQKVVYSANYCLEGLSPASVIHAVADGLAYGRIGPCPTCNNLSVQYDGTHYYCRGWVTIFTKCDWRGSSIKRYRFTIPKVPSKYLAGFEYSHSHPYELLTDYVAPATSSSTAPSSAKEKKAIPKKKKIEDDEEFSGSEDDDNSAEDEVDNTPVIKRPMPPKGSAYLKIDEAYKGKGEIAIEDSPIFGFTPYNVSLVYTDMIYGTNSFYKMSIIKVTNSKFVLFRKWGRIGTSVGGDTQHSHDSLADALAQWCEVFVDKCGYQWTDRHKNRNTKLPGKSFMVDLEEDHDQPSGSSSTTADSDSFSRDSDKLPAETQTLLKLLFDFSSIRERLALMKFDTRKMPLGKISRTQIKAGYSTLTEIQDILSQETVVRSKLIDASNRFYTLIPHDFGYSVPPIIDNIQLLKEKIRMVDTIDDVEVANNLKKLCLQAGNSMDTSYDALKCNIEPVDPDSYVYSYLRELVLSTNDSPQGIAIKHIFQVDRQGEAERYQQWDHNANKQLLFHGSRTQNFIGILGQGLKIAPPEAPKTGYRFGKGVYFADCVSVSNGYCGATPNYPYTIVALAEVALGTSESCHIDTYMETAGFGYQSTKAIGERTPALYDNFQDTSVLRGPVVANGLTTSCTHNEYVIYDTTQVRLKYLLLIENQFNN</sequence>
<dbReference type="Gene3D" id="3.30.1740.10">
    <property type="entry name" value="Zinc finger, PARP-type"/>
    <property type="match status" value="1"/>
</dbReference>
<name>F4Q7I3_CACFS</name>
<dbReference type="InterPro" id="IPR050800">
    <property type="entry name" value="ARTD/PARP"/>
</dbReference>
<dbReference type="GO" id="GO:0005730">
    <property type="term" value="C:nucleolus"/>
    <property type="evidence" value="ECO:0007669"/>
    <property type="project" value="TreeGrafter"/>
</dbReference>
<keyword evidence="11" id="KW-0238">DNA-binding</keyword>
<dbReference type="GO" id="GO:0010421">
    <property type="term" value="P:hydrogen peroxide-mediated programmed cell death"/>
    <property type="evidence" value="ECO:0007669"/>
    <property type="project" value="EnsemblProtists"/>
</dbReference>
<dbReference type="InterPro" id="IPR001510">
    <property type="entry name" value="Znf_PARP"/>
</dbReference>
<dbReference type="Pfam" id="PF05406">
    <property type="entry name" value="WGR"/>
    <property type="match status" value="1"/>
</dbReference>
<evidence type="ECO:0000313" key="21">
    <source>
        <dbReference type="EMBL" id="EGG16365.1"/>
    </source>
</evidence>
<feature type="compositionally biased region" description="Low complexity" evidence="16">
    <location>
        <begin position="413"/>
        <end position="423"/>
    </location>
</feature>
<evidence type="ECO:0000256" key="11">
    <source>
        <dbReference type="ARBA" id="ARBA00023125"/>
    </source>
</evidence>
<dbReference type="SUPFAM" id="SSF142921">
    <property type="entry name" value="WGR domain-like"/>
    <property type="match status" value="1"/>
</dbReference>
<keyword evidence="10 15" id="KW-0520">NAD</keyword>
<feature type="region of interest" description="Disordered" evidence="16">
    <location>
        <begin position="230"/>
        <end position="279"/>
    </location>
</feature>
<gene>
    <name evidence="21" type="primary">adprt1B</name>
    <name evidence="21" type="ORF">DFA_09396</name>
</gene>
<dbReference type="PROSITE" id="PS50064">
    <property type="entry name" value="ZF_PARP_2"/>
    <property type="match status" value="1"/>
</dbReference>
<dbReference type="PROSITE" id="PS51977">
    <property type="entry name" value="WGR"/>
    <property type="match status" value="1"/>
</dbReference>
<keyword evidence="8" id="KW-0863">Zinc-finger</keyword>
<dbReference type="InterPro" id="IPR012982">
    <property type="entry name" value="PARP1-like_PADR1_Zn_ribbon"/>
</dbReference>
<protein>
    <recommendedName>
        <fullName evidence="15">Poly [ADP-ribose] polymerase</fullName>
        <shortName evidence="15">PARP</shortName>
        <ecNumber evidence="15">2.4.2.-</ecNumber>
    </recommendedName>
</protein>
<evidence type="ECO:0000256" key="8">
    <source>
        <dbReference type="ARBA" id="ARBA00022771"/>
    </source>
</evidence>
<dbReference type="AlphaFoldDB" id="F4Q7I3"/>
<dbReference type="GO" id="GO:0000012">
    <property type="term" value="P:single strand break repair"/>
    <property type="evidence" value="ECO:0007669"/>
    <property type="project" value="EnsemblProtists"/>
</dbReference>
<dbReference type="GO" id="GO:0003677">
    <property type="term" value="F:DNA binding"/>
    <property type="evidence" value="ECO:0007669"/>
    <property type="project" value="UniProtKB-KW"/>
</dbReference>
<dbReference type="SUPFAM" id="SSF56399">
    <property type="entry name" value="ADP-ribosylation"/>
    <property type="match status" value="1"/>
</dbReference>
<dbReference type="PROSITE" id="PS51060">
    <property type="entry name" value="PARP_ALPHA_HD"/>
    <property type="match status" value="1"/>
</dbReference>
<dbReference type="GO" id="GO:0006302">
    <property type="term" value="P:double-strand break repair"/>
    <property type="evidence" value="ECO:0007669"/>
    <property type="project" value="TreeGrafter"/>
</dbReference>
<evidence type="ECO:0000256" key="2">
    <source>
        <dbReference type="ARBA" id="ARBA00022676"/>
    </source>
</evidence>
<keyword evidence="7" id="KW-0013">ADP-ribosylation</keyword>
<dbReference type="SUPFAM" id="SSF47587">
    <property type="entry name" value="Domain of poly(ADP-ribose) polymerase"/>
    <property type="match status" value="1"/>
</dbReference>
<dbReference type="GeneID" id="14868311"/>
<comment type="catalytic activity">
    <reaction evidence="14">
        <text>NAD(+) + (ADP-D-ribosyl)n-acceptor = nicotinamide + (ADP-D-ribosyl)n+1-acceptor + H(+).</text>
        <dbReference type="EC" id="2.4.2.30"/>
    </reaction>
</comment>
<dbReference type="CDD" id="cd07997">
    <property type="entry name" value="WGR_PARP"/>
    <property type="match status" value="1"/>
</dbReference>
<accession>F4Q7I3</accession>
<dbReference type="GO" id="GO:0070212">
    <property type="term" value="P:protein poly-ADP-ribosylation"/>
    <property type="evidence" value="ECO:0007669"/>
    <property type="project" value="TreeGrafter"/>
</dbReference>
<dbReference type="Gene3D" id="1.20.142.10">
    <property type="entry name" value="Poly(ADP-ribose) polymerase, regulatory domain"/>
    <property type="match status" value="1"/>
</dbReference>
<dbReference type="RefSeq" id="XP_004354749.1">
    <property type="nucleotide sequence ID" value="XM_004354697.1"/>
</dbReference>
<dbReference type="GO" id="GO:0016779">
    <property type="term" value="F:nucleotidyltransferase activity"/>
    <property type="evidence" value="ECO:0007669"/>
    <property type="project" value="UniProtKB-KW"/>
</dbReference>
<dbReference type="GO" id="GO:0003950">
    <property type="term" value="F:NAD+ poly-ADP-ribosyltransferase activity"/>
    <property type="evidence" value="ECO:0007669"/>
    <property type="project" value="UniProtKB-UniRule"/>
</dbReference>
<keyword evidence="22" id="KW-1185">Reference proteome</keyword>
<dbReference type="OMA" id="THNEYVI"/>